<accession>A0A1G4Y6B0</accession>
<name>A0A1G4Y6B0_9ACTN</name>
<dbReference type="AlphaFoldDB" id="A0A1G4Y6B0"/>
<dbReference type="Proteomes" id="UP000198981">
    <property type="component" value="Unassembled WGS sequence"/>
</dbReference>
<evidence type="ECO:0000259" key="2">
    <source>
        <dbReference type="Pfam" id="PF18741"/>
    </source>
</evidence>
<protein>
    <submittedName>
        <fullName evidence="3">Transcriptional regulator, AbiEi antitoxin, Type IV TA system</fullName>
    </submittedName>
</protein>
<dbReference type="RefSeq" id="WP_092803520.1">
    <property type="nucleotide sequence ID" value="NZ_FMUH01000003.1"/>
</dbReference>
<dbReference type="OrthoDB" id="2594539at2"/>
<feature type="domain" description="Restriction endonuclease type II-like" evidence="2">
    <location>
        <begin position="271"/>
        <end position="327"/>
    </location>
</feature>
<evidence type="ECO:0000313" key="3">
    <source>
        <dbReference type="EMBL" id="SCX49014.1"/>
    </source>
</evidence>
<feature type="region of interest" description="Disordered" evidence="1">
    <location>
        <begin position="118"/>
        <end position="151"/>
    </location>
</feature>
<dbReference type="STRING" id="1960309.SAMN03159343_2088"/>
<dbReference type="Pfam" id="PF18741">
    <property type="entry name" value="MTES_1575"/>
    <property type="match status" value="1"/>
</dbReference>
<evidence type="ECO:0000313" key="4">
    <source>
        <dbReference type="Proteomes" id="UP000198981"/>
    </source>
</evidence>
<dbReference type="InterPro" id="IPR011335">
    <property type="entry name" value="Restrct_endonuc-II-like"/>
</dbReference>
<reference evidence="4" key="1">
    <citation type="submission" date="2016-10" db="EMBL/GenBank/DDBJ databases">
        <authorList>
            <person name="Varghese N."/>
            <person name="Submissions S."/>
        </authorList>
    </citation>
    <scope>NUCLEOTIDE SEQUENCE [LARGE SCALE GENOMIC DNA]</scope>
    <source>
        <strain evidence="4">DSM 45722</strain>
    </source>
</reference>
<keyword evidence="4" id="KW-1185">Reference proteome</keyword>
<proteinExistence type="predicted"/>
<gene>
    <name evidence="3" type="ORF">SAMN03159343_2088</name>
</gene>
<organism evidence="3 4">
    <name type="scientific">Klenkia marina</name>
    <dbReference type="NCBI Taxonomy" id="1960309"/>
    <lineage>
        <taxon>Bacteria</taxon>
        <taxon>Bacillati</taxon>
        <taxon>Actinomycetota</taxon>
        <taxon>Actinomycetes</taxon>
        <taxon>Geodermatophilales</taxon>
        <taxon>Geodermatophilaceae</taxon>
        <taxon>Klenkia</taxon>
    </lineage>
</organism>
<dbReference type="InterPro" id="IPR049468">
    <property type="entry name" value="Restrct_endonuc-II-like_dom"/>
</dbReference>
<evidence type="ECO:0000256" key="1">
    <source>
        <dbReference type="SAM" id="MobiDB-lite"/>
    </source>
</evidence>
<sequence>MHALSSLLPHGAARRDEVTLAASSSSVTRWLADGDLVLPHPGVLALPGRIREWDVRARAATLWAHGPLSHQSALVHLGLLPRDTGPIHVTVPADRWPRGSDDVLAHRTTLPMAVLHHRGPAAGQGRSPSVSARLAGSPAADREPPTSGRPEALPVLGLARSLVDAWAWASCTRLNPRAAIDMTTVRHALIGAVRDGQVEVAAVRAESAVQRTHAGRRTLEQLLGLIEAGCQSELEVFGLLHVLRIPDLPRCVHQHEVALPGVRARLDAAWPHLRVAVELDGHRFHSSRADRERDMRRDTALAAAGWVVLRFSHARLTTDPEGCRREIELVLRRRAHELAA</sequence>
<dbReference type="EMBL" id="FMUH01000003">
    <property type="protein sequence ID" value="SCX49014.1"/>
    <property type="molecule type" value="Genomic_DNA"/>
</dbReference>
<dbReference type="SUPFAM" id="SSF52980">
    <property type="entry name" value="Restriction endonuclease-like"/>
    <property type="match status" value="1"/>
</dbReference>
<dbReference type="Gene3D" id="3.40.960.10">
    <property type="entry name" value="VSR Endonuclease"/>
    <property type="match status" value="1"/>
</dbReference>